<feature type="signal peptide" evidence="1">
    <location>
        <begin position="1"/>
        <end position="27"/>
    </location>
</feature>
<organism evidence="2 3">
    <name type="scientific">Araneus ventricosus</name>
    <name type="common">Orbweaver spider</name>
    <name type="synonym">Epeira ventricosa</name>
    <dbReference type="NCBI Taxonomy" id="182803"/>
    <lineage>
        <taxon>Eukaryota</taxon>
        <taxon>Metazoa</taxon>
        <taxon>Ecdysozoa</taxon>
        <taxon>Arthropoda</taxon>
        <taxon>Chelicerata</taxon>
        <taxon>Arachnida</taxon>
        <taxon>Araneae</taxon>
        <taxon>Araneomorphae</taxon>
        <taxon>Entelegynae</taxon>
        <taxon>Araneoidea</taxon>
        <taxon>Araneidae</taxon>
        <taxon>Araneus</taxon>
    </lineage>
</organism>
<evidence type="ECO:0008006" key="4">
    <source>
        <dbReference type="Google" id="ProtNLM"/>
    </source>
</evidence>
<evidence type="ECO:0000313" key="2">
    <source>
        <dbReference type="EMBL" id="GBL75372.1"/>
    </source>
</evidence>
<protein>
    <recommendedName>
        <fullName evidence="4">PH domain-containing protein</fullName>
    </recommendedName>
</protein>
<proteinExistence type="predicted"/>
<keyword evidence="3" id="KW-1185">Reference proteome</keyword>
<feature type="chain" id="PRO_5021422698" description="PH domain-containing protein" evidence="1">
    <location>
        <begin position="28"/>
        <end position="106"/>
    </location>
</feature>
<gene>
    <name evidence="2" type="ORF">AVEN_194569_1</name>
</gene>
<accession>A0A4Y2A6E6</accession>
<evidence type="ECO:0000313" key="3">
    <source>
        <dbReference type="Proteomes" id="UP000499080"/>
    </source>
</evidence>
<evidence type="ECO:0000256" key="1">
    <source>
        <dbReference type="SAM" id="SignalP"/>
    </source>
</evidence>
<name>A0A4Y2A6E6_ARAVE</name>
<sequence>MRPPPTSHKAVASFKLLLASFPSAVLTVTPVTDNELRRWMACLAELEIRAHTKPVADSVLRSVRTRAEVFLANSRDSYKCVEGGIIVSAVQGNPIAPRCKAHLFHN</sequence>
<dbReference type="AlphaFoldDB" id="A0A4Y2A6E6"/>
<dbReference type="EMBL" id="BGPR01000007">
    <property type="protein sequence ID" value="GBL75372.1"/>
    <property type="molecule type" value="Genomic_DNA"/>
</dbReference>
<comment type="caution">
    <text evidence="2">The sequence shown here is derived from an EMBL/GenBank/DDBJ whole genome shotgun (WGS) entry which is preliminary data.</text>
</comment>
<reference evidence="2 3" key="1">
    <citation type="journal article" date="2019" name="Sci. Rep.">
        <title>Orb-weaving spider Araneus ventricosus genome elucidates the spidroin gene catalogue.</title>
        <authorList>
            <person name="Kono N."/>
            <person name="Nakamura H."/>
            <person name="Ohtoshi R."/>
            <person name="Moran D.A.P."/>
            <person name="Shinohara A."/>
            <person name="Yoshida Y."/>
            <person name="Fujiwara M."/>
            <person name="Mori M."/>
            <person name="Tomita M."/>
            <person name="Arakawa K."/>
        </authorList>
    </citation>
    <scope>NUCLEOTIDE SEQUENCE [LARGE SCALE GENOMIC DNA]</scope>
</reference>
<keyword evidence="1" id="KW-0732">Signal</keyword>
<dbReference type="Proteomes" id="UP000499080">
    <property type="component" value="Unassembled WGS sequence"/>
</dbReference>